<keyword evidence="10" id="KW-0961">Cell wall biogenesis/degradation</keyword>
<evidence type="ECO:0000313" key="15">
    <source>
        <dbReference type="EMBL" id="GBG09126.1"/>
    </source>
</evidence>
<feature type="domain" description="F5/8 type C" evidence="14">
    <location>
        <begin position="76"/>
        <end position="215"/>
    </location>
</feature>
<feature type="domain" description="F5/8 type C" evidence="14">
    <location>
        <begin position="338"/>
        <end position="483"/>
    </location>
</feature>
<dbReference type="Gene3D" id="2.60.120.260">
    <property type="entry name" value="Galactose-binding domain-like"/>
    <property type="match status" value="6"/>
</dbReference>
<dbReference type="Pfam" id="PF00150">
    <property type="entry name" value="Cellulase"/>
    <property type="match status" value="1"/>
</dbReference>
<gene>
    <name evidence="15" type="ORF">PAT3040_03758</name>
</gene>
<protein>
    <recommendedName>
        <fullName evidence="12">Exo-1,3-beta-glucanase D</fullName>
    </recommendedName>
</protein>
<dbReference type="PANTHER" id="PTHR31297:SF34">
    <property type="entry name" value="GLUCAN 1,3-BETA-GLUCOSIDASE 2"/>
    <property type="match status" value="1"/>
</dbReference>
<evidence type="ECO:0000256" key="1">
    <source>
        <dbReference type="ARBA" id="ARBA00004401"/>
    </source>
</evidence>
<dbReference type="GO" id="GO:0009986">
    <property type="term" value="C:cell surface"/>
    <property type="evidence" value="ECO:0007669"/>
    <property type="project" value="TreeGrafter"/>
</dbReference>
<comment type="caution">
    <text evidence="15">The sequence shown here is derived from an EMBL/GenBank/DDBJ whole genome shotgun (WGS) entry which is preliminary data.</text>
</comment>
<evidence type="ECO:0000313" key="16">
    <source>
        <dbReference type="Proteomes" id="UP000245202"/>
    </source>
</evidence>
<keyword evidence="5" id="KW-0735">Signal-anchor</keyword>
<evidence type="ECO:0000256" key="11">
    <source>
        <dbReference type="ARBA" id="ARBA00037126"/>
    </source>
</evidence>
<dbReference type="InterPro" id="IPR050386">
    <property type="entry name" value="Glycosyl_hydrolase_5"/>
</dbReference>
<dbReference type="AlphaFoldDB" id="A0A2R5EQY4"/>
<evidence type="ECO:0000256" key="9">
    <source>
        <dbReference type="ARBA" id="ARBA00023295"/>
    </source>
</evidence>
<feature type="domain" description="F5/8 type C" evidence="14">
    <location>
        <begin position="820"/>
        <end position="941"/>
    </location>
</feature>
<dbReference type="Gene3D" id="3.20.20.80">
    <property type="entry name" value="Glycosidases"/>
    <property type="match status" value="1"/>
</dbReference>
<evidence type="ECO:0000256" key="13">
    <source>
        <dbReference type="SAM" id="SignalP"/>
    </source>
</evidence>
<keyword evidence="13" id="KW-0732">Signal</keyword>
<evidence type="ECO:0000256" key="4">
    <source>
        <dbReference type="ARBA" id="ARBA00022801"/>
    </source>
</evidence>
<dbReference type="SUPFAM" id="SSF51445">
    <property type="entry name" value="(Trans)glycosidases"/>
    <property type="match status" value="1"/>
</dbReference>
<organism evidence="15 16">
    <name type="scientific">Paenibacillus agaridevorans</name>
    <dbReference type="NCBI Taxonomy" id="171404"/>
    <lineage>
        <taxon>Bacteria</taxon>
        <taxon>Bacillati</taxon>
        <taxon>Bacillota</taxon>
        <taxon>Bacilli</taxon>
        <taxon>Bacillales</taxon>
        <taxon>Paenibacillaceae</taxon>
        <taxon>Paenibacillus</taxon>
    </lineage>
</organism>
<name>A0A2R5EQY4_9BACL</name>
<keyword evidence="8" id="KW-0325">Glycoprotein</keyword>
<evidence type="ECO:0000256" key="8">
    <source>
        <dbReference type="ARBA" id="ARBA00023180"/>
    </source>
</evidence>
<keyword evidence="6" id="KW-1133">Transmembrane helix</keyword>
<evidence type="ECO:0000256" key="3">
    <source>
        <dbReference type="ARBA" id="ARBA00022692"/>
    </source>
</evidence>
<keyword evidence="16" id="KW-1185">Reference proteome</keyword>
<dbReference type="SUPFAM" id="SSF49785">
    <property type="entry name" value="Galactose-binding domain-like"/>
    <property type="match status" value="6"/>
</dbReference>
<dbReference type="InterPro" id="IPR000421">
    <property type="entry name" value="FA58C"/>
</dbReference>
<dbReference type="Proteomes" id="UP000245202">
    <property type="component" value="Unassembled WGS sequence"/>
</dbReference>
<keyword evidence="9" id="KW-0326">Glycosidase</keyword>
<evidence type="ECO:0000256" key="6">
    <source>
        <dbReference type="ARBA" id="ARBA00022989"/>
    </source>
</evidence>
<dbReference type="InterPro" id="IPR001547">
    <property type="entry name" value="Glyco_hydro_5"/>
</dbReference>
<evidence type="ECO:0000256" key="12">
    <source>
        <dbReference type="ARBA" id="ARBA00041260"/>
    </source>
</evidence>
<reference evidence="15 16" key="1">
    <citation type="submission" date="2017-08" db="EMBL/GenBank/DDBJ databases">
        <title>Substantial Increase in Enzyme Production by Combined Drug-Resistance Mutations in Paenibacillus agaridevorans.</title>
        <authorList>
            <person name="Tanaka Y."/>
            <person name="Funane K."/>
            <person name="Hosaka T."/>
            <person name="Shiwa Y."/>
            <person name="Fujita N."/>
            <person name="Miyazaki T."/>
            <person name="Yoshikawa H."/>
            <person name="Murakami K."/>
            <person name="Kasahara K."/>
            <person name="Inaoka T."/>
            <person name="Hiraga Y."/>
            <person name="Ochi K."/>
        </authorList>
    </citation>
    <scope>NUCLEOTIDE SEQUENCE [LARGE SCALE GENOMIC DNA]</scope>
    <source>
        <strain evidence="15 16">T-3040</strain>
    </source>
</reference>
<proteinExistence type="predicted"/>
<keyword evidence="2" id="KW-1003">Cell membrane</keyword>
<sequence length="1222" mass="131513">MGNTRIRAALKPHAVRLLILALLAQAALFAGPGLQLAEAAIGPADFLKTDGRFIKNNSGNGDIVTLRGTNVGGWLAQEDWMSPLGEFAADRTGWTATASANGGNAGNAIDGSSTSYWDTGANQASGQWLLINLGAPTFFNRLYVDAGGRPEDYPRGYTIEASNDGTTWRNIASGASVSANTVVRTIPQVAHYVRISQTGTASNWWSVAEFNLFSDPVLNNGPFTATAFASGSGSTAAAGVDGDVNTRWTSGAAQMPGQTYTINLGGNREVSRVLIDAGAASAGDHARGYEVWGLTDGVWTKYASGIGTSRFIHAEFWWSYWMTEIRIVQTGTSSSWWSIADVSVFSGGSLERSGWTLSASSSGSGASPGNVRDGNAGTVWNTGAAQAPGQWFQIDLGAKITFNQIVLDNAKNSGQEQDYPRGFTVQVSQNGSSWTTVATGQGLRKATPINFPAVGARYIRINQTGSAGNWWSIGELNVSLNNDDYSLYSTLGQRFGSSTRESIYTTHQNTWIVESDIDNIKSMGMNLIRVPIAWFEIVDESGAVKPGAWTNIDWIVAEAAERDMYVLLDLHTVPGGGCPWGSCGRVGPNPNAFWTTPAYQDTVVEIWKAIAARYVGNPAIAGYDLINEPLIDYAEDGDDVAQKSAYYDRLYDAVRAIDPDHTIYLAAFFNWSSIAAPGVYGWENVVYEVHPYDMPNGKDADAQNALVETTVAQVGAIQNDPNWNIPILLGEYSLYHNDDVWAKFMSGLNALEISWTNWSYKVRQDHYQGAGGYWGFYNSNSNPLPIINSDNSATIAAKLGQFGTSQFAPNTRFINVVSRFADGQPWMATVPIDKSGWTATASSTEAGGSPGNALDWNATTRWSSGTPQANGQWFQVNMGARKAFDQISFETGTGSKWDYPRGYQVQISNDGSNWTTVASGQGFGWKQAIVLGPQYAQYVRVVQTGSAHEWWSISEFHVYSEPALDRSGWTASASSTGAGDSAGGALDGSLATRWSTGANQASGQYYAVDMGKTQTFNRLLLETGASSSDYPRGYQIQVSNDGSSWSTIASGSNMNANLLLQFPVQTARHIRVVQTGTAANWWGIADLQVYGEKELSRTGWTASASHTQAGSSAGNVLDASTSTRWSGGVAQGSGQTLQVDMGANRWFNHIIMDSGASTSDYARGYVIEVSSNGSNWRTVASGEGVSATIAANFPITEARYIRVTLKEASPSWWSISDFRVFE</sequence>
<dbReference type="Pfam" id="PF00754">
    <property type="entry name" value="F5_F8_type_C"/>
    <property type="match status" value="6"/>
</dbReference>
<dbReference type="GO" id="GO:0005886">
    <property type="term" value="C:plasma membrane"/>
    <property type="evidence" value="ECO:0007669"/>
    <property type="project" value="UniProtKB-SubCell"/>
</dbReference>
<dbReference type="GO" id="GO:0008422">
    <property type="term" value="F:beta-glucosidase activity"/>
    <property type="evidence" value="ECO:0007669"/>
    <property type="project" value="TreeGrafter"/>
</dbReference>
<dbReference type="GO" id="GO:0071555">
    <property type="term" value="P:cell wall organization"/>
    <property type="evidence" value="ECO:0007669"/>
    <property type="project" value="UniProtKB-KW"/>
</dbReference>
<evidence type="ECO:0000256" key="2">
    <source>
        <dbReference type="ARBA" id="ARBA00022475"/>
    </source>
</evidence>
<keyword evidence="3" id="KW-0812">Transmembrane</keyword>
<keyword evidence="4" id="KW-0378">Hydrolase</keyword>
<dbReference type="RefSeq" id="WP_108993926.1">
    <property type="nucleotide sequence ID" value="NZ_BDQX01000196.1"/>
</dbReference>
<dbReference type="GO" id="GO:0009251">
    <property type="term" value="P:glucan catabolic process"/>
    <property type="evidence" value="ECO:0007669"/>
    <property type="project" value="TreeGrafter"/>
</dbReference>
<comment type="function">
    <text evidence="11">Glucosidase involved in the degradation of cellulosic biomass. Active on lichenan.</text>
</comment>
<evidence type="ECO:0000259" key="14">
    <source>
        <dbReference type="PROSITE" id="PS50022"/>
    </source>
</evidence>
<dbReference type="GO" id="GO:0005576">
    <property type="term" value="C:extracellular region"/>
    <property type="evidence" value="ECO:0007669"/>
    <property type="project" value="TreeGrafter"/>
</dbReference>
<dbReference type="EMBL" id="BDQX01000196">
    <property type="protein sequence ID" value="GBG09126.1"/>
    <property type="molecule type" value="Genomic_DNA"/>
</dbReference>
<accession>A0A2R5EQY4</accession>
<feature type="chain" id="PRO_5038466848" description="Exo-1,3-beta-glucanase D" evidence="13">
    <location>
        <begin position="27"/>
        <end position="1222"/>
    </location>
</feature>
<comment type="subcellular location">
    <subcellularLocation>
        <location evidence="1">Cell membrane</location>
        <topology evidence="1">Single-pass type II membrane protein</topology>
    </subcellularLocation>
</comment>
<feature type="signal peptide" evidence="13">
    <location>
        <begin position="1"/>
        <end position="26"/>
    </location>
</feature>
<dbReference type="InterPro" id="IPR008979">
    <property type="entry name" value="Galactose-bd-like_sf"/>
</dbReference>
<evidence type="ECO:0000256" key="10">
    <source>
        <dbReference type="ARBA" id="ARBA00023316"/>
    </source>
</evidence>
<dbReference type="PANTHER" id="PTHR31297">
    <property type="entry name" value="GLUCAN ENDO-1,6-BETA-GLUCOSIDASE B"/>
    <property type="match status" value="1"/>
</dbReference>
<evidence type="ECO:0000256" key="5">
    <source>
        <dbReference type="ARBA" id="ARBA00022968"/>
    </source>
</evidence>
<dbReference type="InterPro" id="IPR017853">
    <property type="entry name" value="GH"/>
</dbReference>
<feature type="domain" description="F5/8 type C" evidence="14">
    <location>
        <begin position="1101"/>
        <end position="1222"/>
    </location>
</feature>
<keyword evidence="7" id="KW-0472">Membrane</keyword>
<evidence type="ECO:0000256" key="7">
    <source>
        <dbReference type="ARBA" id="ARBA00023136"/>
    </source>
</evidence>
<dbReference type="PROSITE" id="PS50022">
    <property type="entry name" value="FA58C_3"/>
    <property type="match status" value="5"/>
</dbReference>
<feature type="domain" description="F5/8 type C" evidence="14">
    <location>
        <begin position="951"/>
        <end position="1092"/>
    </location>
</feature>